<evidence type="ECO:0000259" key="4">
    <source>
        <dbReference type="PROSITE" id="PS50893"/>
    </source>
</evidence>
<keyword evidence="2" id="KW-0547">Nucleotide-binding</keyword>
<sequence length="268" mass="29045">MNAVLSGCNLGLSYPDRGLLKRRAAWPAVQDVSLSISGGDSIGLVGGSGAGKSTLLRILLAVENPNAGTVTFNDTPVVPGPASSLRWYHRAVQYIPQNPAAALDPRMNVERLLLEPLRQLRVSGDHRAMILNALHRVELDPGLLSRRPRELSGGQNQRVAIARALVPSPHILLADEPVSGLDLPLRNTVLALMERLVHRDGLGLLFVSHDLAAVARLCSRTLVLSGGRIVEQGPTAAVYTRPQTRETRELVASLPRLHRDKELDKDKP</sequence>
<evidence type="ECO:0000256" key="2">
    <source>
        <dbReference type="ARBA" id="ARBA00022741"/>
    </source>
</evidence>
<dbReference type="EMBL" id="JBHMBH010000053">
    <property type="protein sequence ID" value="MFB9716545.1"/>
    <property type="molecule type" value="Genomic_DNA"/>
</dbReference>
<gene>
    <name evidence="5" type="ORF">ACFFPI_20850</name>
</gene>
<dbReference type="SUPFAM" id="SSF52540">
    <property type="entry name" value="P-loop containing nucleoside triphosphate hydrolases"/>
    <property type="match status" value="1"/>
</dbReference>
<protein>
    <submittedName>
        <fullName evidence="5">ABC transporter ATP-binding protein</fullName>
    </submittedName>
</protein>
<dbReference type="Gene3D" id="3.40.50.300">
    <property type="entry name" value="P-loop containing nucleotide triphosphate hydrolases"/>
    <property type="match status" value="1"/>
</dbReference>
<feature type="domain" description="ABC transporter" evidence="4">
    <location>
        <begin position="14"/>
        <end position="251"/>
    </location>
</feature>
<evidence type="ECO:0000313" key="6">
    <source>
        <dbReference type="Proteomes" id="UP001589536"/>
    </source>
</evidence>
<dbReference type="InterPro" id="IPR050319">
    <property type="entry name" value="ABC_transp_ATP-bind"/>
</dbReference>
<dbReference type="CDD" id="cd03257">
    <property type="entry name" value="ABC_NikE_OppD_transporters"/>
    <property type="match status" value="1"/>
</dbReference>
<dbReference type="PROSITE" id="PS50893">
    <property type="entry name" value="ABC_TRANSPORTER_2"/>
    <property type="match status" value="1"/>
</dbReference>
<dbReference type="Pfam" id="PF00005">
    <property type="entry name" value="ABC_tran"/>
    <property type="match status" value="1"/>
</dbReference>
<dbReference type="InterPro" id="IPR027417">
    <property type="entry name" value="P-loop_NTPase"/>
</dbReference>
<evidence type="ECO:0000313" key="5">
    <source>
        <dbReference type="EMBL" id="MFB9716545.1"/>
    </source>
</evidence>
<evidence type="ECO:0000256" key="3">
    <source>
        <dbReference type="ARBA" id="ARBA00022840"/>
    </source>
</evidence>
<keyword evidence="6" id="KW-1185">Reference proteome</keyword>
<accession>A0ABV5UWI3</accession>
<dbReference type="SMART" id="SM00382">
    <property type="entry name" value="AAA"/>
    <property type="match status" value="1"/>
</dbReference>
<dbReference type="InterPro" id="IPR003593">
    <property type="entry name" value="AAA+_ATPase"/>
</dbReference>
<dbReference type="PANTHER" id="PTHR43776">
    <property type="entry name" value="TRANSPORT ATP-BINDING PROTEIN"/>
    <property type="match status" value="1"/>
</dbReference>
<keyword evidence="3 5" id="KW-0067">ATP-binding</keyword>
<keyword evidence="1" id="KW-0813">Transport</keyword>
<dbReference type="GO" id="GO:0005524">
    <property type="term" value="F:ATP binding"/>
    <property type="evidence" value="ECO:0007669"/>
    <property type="project" value="UniProtKB-KW"/>
</dbReference>
<dbReference type="Proteomes" id="UP001589536">
    <property type="component" value="Unassembled WGS sequence"/>
</dbReference>
<organism evidence="5 6">
    <name type="scientific">Arthrobacter methylotrophus</name>
    <dbReference type="NCBI Taxonomy" id="121291"/>
    <lineage>
        <taxon>Bacteria</taxon>
        <taxon>Bacillati</taxon>
        <taxon>Actinomycetota</taxon>
        <taxon>Actinomycetes</taxon>
        <taxon>Micrococcales</taxon>
        <taxon>Micrococcaceae</taxon>
        <taxon>Arthrobacter</taxon>
    </lineage>
</organism>
<evidence type="ECO:0000256" key="1">
    <source>
        <dbReference type="ARBA" id="ARBA00022448"/>
    </source>
</evidence>
<name>A0ABV5UWI3_9MICC</name>
<comment type="caution">
    <text evidence="5">The sequence shown here is derived from an EMBL/GenBank/DDBJ whole genome shotgun (WGS) entry which is preliminary data.</text>
</comment>
<dbReference type="RefSeq" id="WP_345040806.1">
    <property type="nucleotide sequence ID" value="NZ_BAABED010000001.1"/>
</dbReference>
<proteinExistence type="predicted"/>
<dbReference type="InterPro" id="IPR003439">
    <property type="entry name" value="ABC_transporter-like_ATP-bd"/>
</dbReference>
<reference evidence="5 6" key="1">
    <citation type="submission" date="2024-09" db="EMBL/GenBank/DDBJ databases">
        <authorList>
            <person name="Sun Q."/>
            <person name="Mori K."/>
        </authorList>
    </citation>
    <scope>NUCLEOTIDE SEQUENCE [LARGE SCALE GENOMIC DNA]</scope>
    <source>
        <strain evidence="5 6">JCM 13519</strain>
    </source>
</reference>